<evidence type="ECO:0008006" key="4">
    <source>
        <dbReference type="Google" id="ProtNLM"/>
    </source>
</evidence>
<sequence>MAPHSEQRPTGQTLASTGGRGLKRKAPNTPAGKAVASADPARLQGKTTSSRKPPPTSTGAKGGDKGKGSKPIEEGTGKGKAKGKVKSDIDDIFAGVKRLKEEKAEEEAARVAKKKKIKEEHKRRQANPFTGEGGPDKRWAWADEVKPVRFDDEGLPIYTWESLRIGQGGGTAACPFDCDCCF</sequence>
<dbReference type="AlphaFoldDB" id="D8LF26"/>
<name>D8LF26_ECTSI</name>
<dbReference type="InParanoid" id="D8LF26"/>
<reference evidence="2 3" key="1">
    <citation type="journal article" date="2010" name="Nature">
        <title>The Ectocarpus genome and the independent evolution of multicellularity in brown algae.</title>
        <authorList>
            <person name="Cock J.M."/>
            <person name="Sterck L."/>
            <person name="Rouze P."/>
            <person name="Scornet D."/>
            <person name="Allen A.E."/>
            <person name="Amoutzias G."/>
            <person name="Anthouard V."/>
            <person name="Artiguenave F."/>
            <person name="Aury J.M."/>
            <person name="Badger J.H."/>
            <person name="Beszteri B."/>
            <person name="Billiau K."/>
            <person name="Bonnet E."/>
            <person name="Bothwell J.H."/>
            <person name="Bowler C."/>
            <person name="Boyen C."/>
            <person name="Brownlee C."/>
            <person name="Carrano C.J."/>
            <person name="Charrier B."/>
            <person name="Cho G.Y."/>
            <person name="Coelho S.M."/>
            <person name="Collen J."/>
            <person name="Corre E."/>
            <person name="Da Silva C."/>
            <person name="Delage L."/>
            <person name="Delaroque N."/>
            <person name="Dittami S.M."/>
            <person name="Doulbeau S."/>
            <person name="Elias M."/>
            <person name="Farnham G."/>
            <person name="Gachon C.M."/>
            <person name="Gschloessl B."/>
            <person name="Heesch S."/>
            <person name="Jabbari K."/>
            <person name="Jubin C."/>
            <person name="Kawai H."/>
            <person name="Kimura K."/>
            <person name="Kloareg B."/>
            <person name="Kupper F.C."/>
            <person name="Lang D."/>
            <person name="Le Bail A."/>
            <person name="Leblanc C."/>
            <person name="Lerouge P."/>
            <person name="Lohr M."/>
            <person name="Lopez P.J."/>
            <person name="Martens C."/>
            <person name="Maumus F."/>
            <person name="Michel G."/>
            <person name="Miranda-Saavedra D."/>
            <person name="Morales J."/>
            <person name="Moreau H."/>
            <person name="Motomura T."/>
            <person name="Nagasato C."/>
            <person name="Napoli C.A."/>
            <person name="Nelson D.R."/>
            <person name="Nyvall-Collen P."/>
            <person name="Peters A.F."/>
            <person name="Pommier C."/>
            <person name="Potin P."/>
            <person name="Poulain J."/>
            <person name="Quesneville H."/>
            <person name="Read B."/>
            <person name="Rensing S.A."/>
            <person name="Ritter A."/>
            <person name="Rousvoal S."/>
            <person name="Samanta M."/>
            <person name="Samson G."/>
            <person name="Schroeder D.C."/>
            <person name="Segurens B."/>
            <person name="Strittmatter M."/>
            <person name="Tonon T."/>
            <person name="Tregear J.W."/>
            <person name="Valentin K."/>
            <person name="von Dassow P."/>
            <person name="Yamagishi T."/>
            <person name="Van de Peer Y."/>
            <person name="Wincker P."/>
        </authorList>
    </citation>
    <scope>NUCLEOTIDE SEQUENCE [LARGE SCALE GENOMIC DNA]</scope>
    <source>
        <strain evidence="3">Ec32 / CCAP1310/4</strain>
    </source>
</reference>
<feature type="compositionally biased region" description="Basic and acidic residues" evidence="1">
    <location>
        <begin position="62"/>
        <end position="77"/>
    </location>
</feature>
<gene>
    <name evidence="2" type="ORF">Esi_0014_0216</name>
</gene>
<feature type="region of interest" description="Disordered" evidence="1">
    <location>
        <begin position="1"/>
        <end position="86"/>
    </location>
</feature>
<protein>
    <recommendedName>
        <fullName evidence="4">DUF1764 domain-containing protein</fullName>
    </recommendedName>
</protein>
<keyword evidence="3" id="KW-1185">Reference proteome</keyword>
<dbReference type="OMA" id="RWAWADE"/>
<proteinExistence type="predicted"/>
<dbReference type="OrthoDB" id="20835at2759"/>
<evidence type="ECO:0000256" key="1">
    <source>
        <dbReference type="SAM" id="MobiDB-lite"/>
    </source>
</evidence>
<dbReference type="PANTHER" id="PTHR34066:SF1">
    <property type="entry name" value="DUF1764 FAMILY PROTEIN"/>
    <property type="match status" value="1"/>
</dbReference>
<dbReference type="EMBL" id="FN648000">
    <property type="protein sequence ID" value="CBN79846.1"/>
    <property type="molecule type" value="Genomic_DNA"/>
</dbReference>
<accession>D8LF26</accession>
<dbReference type="PANTHER" id="PTHR34066">
    <property type="entry name" value="GROWTH FACTOR 2"/>
    <property type="match status" value="1"/>
</dbReference>
<dbReference type="InterPro" id="IPR013885">
    <property type="entry name" value="DUF1764_euk"/>
</dbReference>
<evidence type="ECO:0000313" key="3">
    <source>
        <dbReference type="Proteomes" id="UP000002630"/>
    </source>
</evidence>
<dbReference type="Pfam" id="PF08576">
    <property type="entry name" value="DUF1764"/>
    <property type="match status" value="1"/>
</dbReference>
<dbReference type="Proteomes" id="UP000002630">
    <property type="component" value="Linkage Group LG11"/>
</dbReference>
<feature type="region of interest" description="Disordered" evidence="1">
    <location>
        <begin position="112"/>
        <end position="138"/>
    </location>
</feature>
<dbReference type="EMBL" id="FN649736">
    <property type="protein sequence ID" value="CBN79846.1"/>
    <property type="molecule type" value="Genomic_DNA"/>
</dbReference>
<organism evidence="2 3">
    <name type="scientific">Ectocarpus siliculosus</name>
    <name type="common">Brown alga</name>
    <name type="synonym">Conferva siliculosa</name>
    <dbReference type="NCBI Taxonomy" id="2880"/>
    <lineage>
        <taxon>Eukaryota</taxon>
        <taxon>Sar</taxon>
        <taxon>Stramenopiles</taxon>
        <taxon>Ochrophyta</taxon>
        <taxon>PX clade</taxon>
        <taxon>Phaeophyceae</taxon>
        <taxon>Ectocarpales</taxon>
        <taxon>Ectocarpaceae</taxon>
        <taxon>Ectocarpus</taxon>
    </lineage>
</organism>
<evidence type="ECO:0000313" key="2">
    <source>
        <dbReference type="EMBL" id="CBN79846.1"/>
    </source>
</evidence>